<gene>
    <name evidence="1" type="ORF">M8744_12890</name>
</gene>
<evidence type="ECO:0000313" key="2">
    <source>
        <dbReference type="Proteomes" id="UP001203036"/>
    </source>
</evidence>
<proteinExistence type="predicted"/>
<dbReference type="Proteomes" id="UP001203036">
    <property type="component" value="Unassembled WGS sequence"/>
</dbReference>
<sequence>MRKTIPRSGIAAKRLHPPIRSIRDALSFRIARMAAINERVGSLFFQEELGLRVNEWRVLGLVTAAGTAAFSEVRGQLLIDKGQLSRVVRTLVERGLLKSYPSLEDGRQVDLVPTAEGRAIHDRALSYIAYRNEVMTEVLSAKECADLLDMLGRLIDHNERLLVTQEHA</sequence>
<name>A0ACC5ZXH0_9RHOB</name>
<evidence type="ECO:0000313" key="1">
    <source>
        <dbReference type="EMBL" id="MCM2563044.1"/>
    </source>
</evidence>
<keyword evidence="2" id="KW-1185">Reference proteome</keyword>
<accession>A0ACC5ZXH0</accession>
<protein>
    <submittedName>
        <fullName evidence="1">MarR family winged helix-turn-helix transcriptional regulator</fullName>
    </submittedName>
</protein>
<reference evidence="1" key="1">
    <citation type="submission" date="2022-06" db="EMBL/GenBank/DDBJ databases">
        <title>Lutimaribacter sp. EGI FJ00013, a novel bacterium isolated from a salt lake sediment enrichment.</title>
        <authorList>
            <person name="Gao L."/>
            <person name="Fang B.-Z."/>
            <person name="Li W.-J."/>
        </authorList>
    </citation>
    <scope>NUCLEOTIDE SEQUENCE</scope>
    <source>
        <strain evidence="1">EGI FJ00013</strain>
    </source>
</reference>
<dbReference type="EMBL" id="JAMQGO010000009">
    <property type="protein sequence ID" value="MCM2563044.1"/>
    <property type="molecule type" value="Genomic_DNA"/>
</dbReference>
<comment type="caution">
    <text evidence="1">The sequence shown here is derived from an EMBL/GenBank/DDBJ whole genome shotgun (WGS) entry which is preliminary data.</text>
</comment>
<organism evidence="1 2">
    <name type="scientific">Lutimaribacter degradans</name>
    <dbReference type="NCBI Taxonomy" id="2945989"/>
    <lineage>
        <taxon>Bacteria</taxon>
        <taxon>Pseudomonadati</taxon>
        <taxon>Pseudomonadota</taxon>
        <taxon>Alphaproteobacteria</taxon>
        <taxon>Rhodobacterales</taxon>
        <taxon>Roseobacteraceae</taxon>
        <taxon>Lutimaribacter</taxon>
    </lineage>
</organism>